<keyword evidence="2" id="KW-1185">Reference proteome</keyword>
<dbReference type="EMBL" id="BMAW01099930">
    <property type="protein sequence ID" value="GFS92550.1"/>
    <property type="molecule type" value="Genomic_DNA"/>
</dbReference>
<reference evidence="1" key="1">
    <citation type="submission" date="2020-08" db="EMBL/GenBank/DDBJ databases">
        <title>Multicomponent nature underlies the extraordinary mechanical properties of spider dragline silk.</title>
        <authorList>
            <person name="Kono N."/>
            <person name="Nakamura H."/>
            <person name="Mori M."/>
            <person name="Yoshida Y."/>
            <person name="Ohtoshi R."/>
            <person name="Malay A.D."/>
            <person name="Moran D.A.P."/>
            <person name="Tomita M."/>
            <person name="Numata K."/>
            <person name="Arakawa K."/>
        </authorList>
    </citation>
    <scope>NUCLEOTIDE SEQUENCE</scope>
</reference>
<sequence length="289" mass="32127">MLSSSNSIMKFVHSTKSGFNSRKSSLAVFVDFQGAGGTICKENLKNTSSSVSLIREDVITKTDDQQKLSKEYNVVSEIVACDSPDPNSSVFHPLISYDVRIVRDNSSISSFVSAFAKNVYESDILYDLFDLSQTSASQLKDHISYDLKLVVNEYNLDYPDIVADFSTRDIDQNFKVVTRDVAIRVYVNIAGNYAHSIGVLNESNAESLAKKYTDDLTETAKKYVDKDDPTTKFNGIGKGSIKFVTSLQQLTQNAVWKNAFQFQSQYLLASVQVGGSNDIYGQCLKKLNK</sequence>
<evidence type="ECO:0000313" key="1">
    <source>
        <dbReference type="EMBL" id="GFS92550.1"/>
    </source>
</evidence>
<comment type="caution">
    <text evidence="1">The sequence shown here is derived from an EMBL/GenBank/DDBJ whole genome shotgun (WGS) entry which is preliminary data.</text>
</comment>
<protein>
    <submittedName>
        <fullName evidence="1">Uncharacterized protein</fullName>
    </submittedName>
</protein>
<evidence type="ECO:0000313" key="2">
    <source>
        <dbReference type="Proteomes" id="UP000887013"/>
    </source>
</evidence>
<gene>
    <name evidence="1" type="primary">NCL1_37627</name>
    <name evidence="1" type="ORF">NPIL_581271</name>
</gene>
<dbReference type="AlphaFoldDB" id="A0A8X6TA37"/>
<proteinExistence type="predicted"/>
<name>A0A8X6TA37_NEPPI</name>
<dbReference type="OrthoDB" id="6426344at2759"/>
<dbReference type="Proteomes" id="UP000887013">
    <property type="component" value="Unassembled WGS sequence"/>
</dbReference>
<accession>A0A8X6TA37</accession>
<organism evidence="1 2">
    <name type="scientific">Nephila pilipes</name>
    <name type="common">Giant wood spider</name>
    <name type="synonym">Nephila maculata</name>
    <dbReference type="NCBI Taxonomy" id="299642"/>
    <lineage>
        <taxon>Eukaryota</taxon>
        <taxon>Metazoa</taxon>
        <taxon>Ecdysozoa</taxon>
        <taxon>Arthropoda</taxon>
        <taxon>Chelicerata</taxon>
        <taxon>Arachnida</taxon>
        <taxon>Araneae</taxon>
        <taxon>Araneomorphae</taxon>
        <taxon>Entelegynae</taxon>
        <taxon>Araneoidea</taxon>
        <taxon>Nephilidae</taxon>
        <taxon>Nephila</taxon>
    </lineage>
</organism>